<gene>
    <name evidence="4" type="ORF">A2Y64_05735</name>
</gene>
<keyword evidence="2" id="KW-0560">Oxidoreductase</keyword>
<dbReference type="InterPro" id="IPR000415">
    <property type="entry name" value="Nitroreductase-like"/>
</dbReference>
<evidence type="ECO:0000259" key="3">
    <source>
        <dbReference type="Pfam" id="PF00881"/>
    </source>
</evidence>
<comment type="caution">
    <text evidence="4">The sequence shown here is derived from an EMBL/GenBank/DDBJ whole genome shotgun (WGS) entry which is preliminary data.</text>
</comment>
<dbReference type="InterPro" id="IPR029479">
    <property type="entry name" value="Nitroreductase"/>
</dbReference>
<evidence type="ECO:0000313" key="5">
    <source>
        <dbReference type="Proteomes" id="UP000177187"/>
    </source>
</evidence>
<dbReference type="STRING" id="1817816.A2Y64_05735"/>
<reference evidence="4 5" key="1">
    <citation type="journal article" date="2016" name="Nat. Commun.">
        <title>Thousands of microbial genomes shed light on interconnected biogeochemical processes in an aquifer system.</title>
        <authorList>
            <person name="Anantharaman K."/>
            <person name="Brown C.T."/>
            <person name="Hug L.A."/>
            <person name="Sharon I."/>
            <person name="Castelle C.J."/>
            <person name="Probst A.J."/>
            <person name="Thomas B.C."/>
            <person name="Singh A."/>
            <person name="Wilkins M.J."/>
            <person name="Karaoz U."/>
            <person name="Brodie E.L."/>
            <person name="Williams K.H."/>
            <person name="Hubbard S.S."/>
            <person name="Banfield J.F."/>
        </authorList>
    </citation>
    <scope>NUCLEOTIDE SEQUENCE [LARGE SCALE GENOMIC DNA]</scope>
</reference>
<dbReference type="SUPFAM" id="SSF55469">
    <property type="entry name" value="FMN-dependent nitroreductase-like"/>
    <property type="match status" value="1"/>
</dbReference>
<dbReference type="EMBL" id="MFAF01000108">
    <property type="protein sequence ID" value="OGD74051.1"/>
    <property type="molecule type" value="Genomic_DNA"/>
</dbReference>
<dbReference type="Pfam" id="PF00881">
    <property type="entry name" value="Nitroreductase"/>
    <property type="match status" value="1"/>
</dbReference>
<feature type="domain" description="Nitroreductase" evidence="3">
    <location>
        <begin position="8"/>
        <end position="152"/>
    </location>
</feature>
<name>A0A1F5F305_9BACT</name>
<dbReference type="PANTHER" id="PTHR43673">
    <property type="entry name" value="NAD(P)H NITROREDUCTASE YDGI-RELATED"/>
    <property type="match status" value="1"/>
</dbReference>
<sequence>MNPVIDAILARRSCRDFTAEALPPDHVELLKEALRWAPSAGNRQPWRFVLVWDRGTRVRLGEAAYGQMFIAEAPLVVVAVALPEVSAGRYGDRGRALYCLQDTAAAVQNLLLAAHSLGYGSCWVGAFDEGGVRRVLGLGADERPVALVPVGKGTCTEERADRVAPKKIFHELP</sequence>
<dbReference type="GO" id="GO:0016491">
    <property type="term" value="F:oxidoreductase activity"/>
    <property type="evidence" value="ECO:0007669"/>
    <property type="project" value="UniProtKB-KW"/>
</dbReference>
<proteinExistence type="inferred from homology"/>
<evidence type="ECO:0000256" key="1">
    <source>
        <dbReference type="ARBA" id="ARBA00007118"/>
    </source>
</evidence>
<protein>
    <recommendedName>
        <fullName evidence="3">Nitroreductase domain-containing protein</fullName>
    </recommendedName>
</protein>
<dbReference type="PANTHER" id="PTHR43673:SF10">
    <property type="entry name" value="NADH DEHYDROGENASE_NAD(P)H NITROREDUCTASE XCC3605-RELATED"/>
    <property type="match status" value="1"/>
</dbReference>
<comment type="similarity">
    <text evidence="1">Belongs to the nitroreductase family.</text>
</comment>
<dbReference type="Proteomes" id="UP000177187">
    <property type="component" value="Unassembled WGS sequence"/>
</dbReference>
<evidence type="ECO:0000256" key="2">
    <source>
        <dbReference type="ARBA" id="ARBA00023002"/>
    </source>
</evidence>
<accession>A0A1F5F305</accession>
<organism evidence="4 5">
    <name type="scientific">Candidatus Coatesbacteria bacterium RBG_13_66_14</name>
    <dbReference type="NCBI Taxonomy" id="1817816"/>
    <lineage>
        <taxon>Bacteria</taxon>
        <taxon>Candidatus Coatesiibacteriota</taxon>
    </lineage>
</organism>
<dbReference type="AlphaFoldDB" id="A0A1F5F305"/>
<dbReference type="Gene3D" id="3.40.109.10">
    <property type="entry name" value="NADH Oxidase"/>
    <property type="match status" value="1"/>
</dbReference>
<evidence type="ECO:0000313" key="4">
    <source>
        <dbReference type="EMBL" id="OGD74051.1"/>
    </source>
</evidence>